<dbReference type="STRING" id="7244.B4LRE7"/>
<protein>
    <recommendedName>
        <fullName evidence="7">SH3 domain-containing protein</fullName>
    </recommendedName>
</protein>
<evidence type="ECO:0008006" key="7">
    <source>
        <dbReference type="Google" id="ProtNLM"/>
    </source>
</evidence>
<feature type="compositionally biased region" description="Pro residues" evidence="3">
    <location>
        <begin position="1355"/>
        <end position="1364"/>
    </location>
</feature>
<feature type="compositionally biased region" description="Acidic residues" evidence="3">
    <location>
        <begin position="1294"/>
        <end position="1310"/>
    </location>
</feature>
<dbReference type="HOGENOM" id="CLU_005232_0_0_1"/>
<feature type="compositionally biased region" description="Pro residues" evidence="3">
    <location>
        <begin position="1266"/>
        <end position="1279"/>
    </location>
</feature>
<dbReference type="GO" id="GO:0005789">
    <property type="term" value="C:endoplasmic reticulum membrane"/>
    <property type="evidence" value="ECO:0007669"/>
    <property type="project" value="TreeGrafter"/>
</dbReference>
<name>B4LRE7_DROVI</name>
<feature type="compositionally biased region" description="Basic and acidic residues" evidence="3">
    <location>
        <begin position="437"/>
        <end position="449"/>
    </location>
</feature>
<dbReference type="Proteomes" id="UP000008792">
    <property type="component" value="Unassembled WGS sequence"/>
</dbReference>
<evidence type="ECO:0000313" key="6">
    <source>
        <dbReference type="Proteomes" id="UP000008792"/>
    </source>
</evidence>
<feature type="compositionally biased region" description="Polar residues" evidence="3">
    <location>
        <begin position="230"/>
        <end position="243"/>
    </location>
</feature>
<feature type="region of interest" description="Disordered" evidence="3">
    <location>
        <begin position="230"/>
        <end position="257"/>
    </location>
</feature>
<feature type="region of interest" description="Disordered" evidence="3">
    <location>
        <begin position="508"/>
        <end position="568"/>
    </location>
</feature>
<dbReference type="GO" id="GO:0035459">
    <property type="term" value="P:vesicle cargo loading"/>
    <property type="evidence" value="ECO:0007669"/>
    <property type="project" value="TreeGrafter"/>
</dbReference>
<keyword evidence="4" id="KW-0472">Membrane</keyword>
<feature type="coiled-coil region" evidence="2">
    <location>
        <begin position="1027"/>
        <end position="1082"/>
    </location>
</feature>
<feature type="compositionally biased region" description="Polar residues" evidence="3">
    <location>
        <begin position="465"/>
        <end position="479"/>
    </location>
</feature>
<feature type="compositionally biased region" description="Low complexity" evidence="3">
    <location>
        <begin position="553"/>
        <end position="565"/>
    </location>
</feature>
<accession>B4LRE7</accession>
<dbReference type="EMBL" id="CH940649">
    <property type="protein sequence ID" value="EDW64617.2"/>
    <property type="molecule type" value="Genomic_DNA"/>
</dbReference>
<evidence type="ECO:0000256" key="2">
    <source>
        <dbReference type="SAM" id="Coils"/>
    </source>
</evidence>
<dbReference type="GO" id="GO:0009306">
    <property type="term" value="P:protein secretion"/>
    <property type="evidence" value="ECO:0007669"/>
    <property type="project" value="TreeGrafter"/>
</dbReference>
<evidence type="ECO:0000256" key="3">
    <source>
        <dbReference type="SAM" id="MobiDB-lite"/>
    </source>
</evidence>
<dbReference type="OrthoDB" id="6627676at2759"/>
<gene>
    <name evidence="5" type="primary">Dvir\GJ17554</name>
    <name evidence="5" type="ORF">Dvir_GJ17554</name>
</gene>
<feature type="compositionally biased region" description="Polar residues" evidence="3">
    <location>
        <begin position="513"/>
        <end position="524"/>
    </location>
</feature>
<evidence type="ECO:0000256" key="1">
    <source>
        <dbReference type="ARBA" id="ARBA00023054"/>
    </source>
</evidence>
<reference evidence="5 6" key="1">
    <citation type="journal article" date="2007" name="Nature">
        <title>Evolution of genes and genomes on the Drosophila phylogeny.</title>
        <authorList>
            <consortium name="Drosophila 12 Genomes Consortium"/>
            <person name="Clark A.G."/>
            <person name="Eisen M.B."/>
            <person name="Smith D.R."/>
            <person name="Bergman C.M."/>
            <person name="Oliver B."/>
            <person name="Markow T.A."/>
            <person name="Kaufman T.C."/>
            <person name="Kellis M."/>
            <person name="Gelbart W."/>
            <person name="Iyer V.N."/>
            <person name="Pollard D.A."/>
            <person name="Sackton T.B."/>
            <person name="Larracuente A.M."/>
            <person name="Singh N.D."/>
            <person name="Abad J.P."/>
            <person name="Abt D.N."/>
            <person name="Adryan B."/>
            <person name="Aguade M."/>
            <person name="Akashi H."/>
            <person name="Anderson W.W."/>
            <person name="Aquadro C.F."/>
            <person name="Ardell D.H."/>
            <person name="Arguello R."/>
            <person name="Artieri C.G."/>
            <person name="Barbash D.A."/>
            <person name="Barker D."/>
            <person name="Barsanti P."/>
            <person name="Batterham P."/>
            <person name="Batzoglou S."/>
            <person name="Begun D."/>
            <person name="Bhutkar A."/>
            <person name="Blanco E."/>
            <person name="Bosak S.A."/>
            <person name="Bradley R.K."/>
            <person name="Brand A.D."/>
            <person name="Brent M.R."/>
            <person name="Brooks A.N."/>
            <person name="Brown R.H."/>
            <person name="Butlin R.K."/>
            <person name="Caggese C."/>
            <person name="Calvi B.R."/>
            <person name="Bernardo de Carvalho A."/>
            <person name="Caspi A."/>
            <person name="Castrezana S."/>
            <person name="Celniker S.E."/>
            <person name="Chang J.L."/>
            <person name="Chapple C."/>
            <person name="Chatterji S."/>
            <person name="Chinwalla A."/>
            <person name="Civetta A."/>
            <person name="Clifton S.W."/>
            <person name="Comeron J.M."/>
            <person name="Costello J.C."/>
            <person name="Coyne J.A."/>
            <person name="Daub J."/>
            <person name="David R.G."/>
            <person name="Delcher A.L."/>
            <person name="Delehaunty K."/>
            <person name="Do C.B."/>
            <person name="Ebling H."/>
            <person name="Edwards K."/>
            <person name="Eickbush T."/>
            <person name="Evans J.D."/>
            <person name="Filipski A."/>
            <person name="Findeiss S."/>
            <person name="Freyhult E."/>
            <person name="Fulton L."/>
            <person name="Fulton R."/>
            <person name="Garcia A.C."/>
            <person name="Gardiner A."/>
            <person name="Garfield D.A."/>
            <person name="Garvin B.E."/>
            <person name="Gibson G."/>
            <person name="Gilbert D."/>
            <person name="Gnerre S."/>
            <person name="Godfrey J."/>
            <person name="Good R."/>
            <person name="Gotea V."/>
            <person name="Gravely B."/>
            <person name="Greenberg A.J."/>
            <person name="Griffiths-Jones S."/>
            <person name="Gross S."/>
            <person name="Guigo R."/>
            <person name="Gustafson E.A."/>
            <person name="Haerty W."/>
            <person name="Hahn M.W."/>
            <person name="Halligan D.L."/>
            <person name="Halpern A.L."/>
            <person name="Halter G.M."/>
            <person name="Han M.V."/>
            <person name="Heger A."/>
            <person name="Hillier L."/>
            <person name="Hinrichs A.S."/>
            <person name="Holmes I."/>
            <person name="Hoskins R.A."/>
            <person name="Hubisz M.J."/>
            <person name="Hultmark D."/>
            <person name="Huntley M.A."/>
            <person name="Jaffe D.B."/>
            <person name="Jagadeeshan S."/>
            <person name="Jeck W.R."/>
            <person name="Johnson J."/>
            <person name="Jones C.D."/>
            <person name="Jordan W.C."/>
            <person name="Karpen G.H."/>
            <person name="Kataoka E."/>
            <person name="Keightley P.D."/>
            <person name="Kheradpour P."/>
            <person name="Kirkness E.F."/>
            <person name="Koerich L.B."/>
            <person name="Kristiansen K."/>
            <person name="Kudrna D."/>
            <person name="Kulathinal R.J."/>
            <person name="Kumar S."/>
            <person name="Kwok R."/>
            <person name="Lander E."/>
            <person name="Langley C.H."/>
            <person name="Lapoint R."/>
            <person name="Lazzaro B.P."/>
            <person name="Lee S.J."/>
            <person name="Levesque L."/>
            <person name="Li R."/>
            <person name="Lin C.F."/>
            <person name="Lin M.F."/>
            <person name="Lindblad-Toh K."/>
            <person name="Llopart A."/>
            <person name="Long M."/>
            <person name="Low L."/>
            <person name="Lozovsky E."/>
            <person name="Lu J."/>
            <person name="Luo M."/>
            <person name="Machado C.A."/>
            <person name="Makalowski W."/>
            <person name="Marzo M."/>
            <person name="Matsuda M."/>
            <person name="Matzkin L."/>
            <person name="McAllister B."/>
            <person name="McBride C.S."/>
            <person name="McKernan B."/>
            <person name="McKernan K."/>
            <person name="Mendez-Lago M."/>
            <person name="Minx P."/>
            <person name="Mollenhauer M.U."/>
            <person name="Montooth K."/>
            <person name="Mount S.M."/>
            <person name="Mu X."/>
            <person name="Myers E."/>
            <person name="Negre B."/>
            <person name="Newfeld S."/>
            <person name="Nielsen R."/>
            <person name="Noor M.A."/>
            <person name="O'Grady P."/>
            <person name="Pachter L."/>
            <person name="Papaceit M."/>
            <person name="Parisi M.J."/>
            <person name="Parisi M."/>
            <person name="Parts L."/>
            <person name="Pedersen J.S."/>
            <person name="Pesole G."/>
            <person name="Phillippy A.M."/>
            <person name="Ponting C.P."/>
            <person name="Pop M."/>
            <person name="Porcelli D."/>
            <person name="Powell J.R."/>
            <person name="Prohaska S."/>
            <person name="Pruitt K."/>
            <person name="Puig M."/>
            <person name="Quesneville H."/>
            <person name="Ram K.R."/>
            <person name="Rand D."/>
            <person name="Rasmussen M.D."/>
            <person name="Reed L.K."/>
            <person name="Reenan R."/>
            <person name="Reily A."/>
            <person name="Remington K.A."/>
            <person name="Rieger T.T."/>
            <person name="Ritchie M.G."/>
            <person name="Robin C."/>
            <person name="Rogers Y.H."/>
            <person name="Rohde C."/>
            <person name="Rozas J."/>
            <person name="Rubenfield M.J."/>
            <person name="Ruiz A."/>
            <person name="Russo S."/>
            <person name="Salzberg S.L."/>
            <person name="Sanchez-Gracia A."/>
            <person name="Saranga D.J."/>
            <person name="Sato H."/>
            <person name="Schaeffer S.W."/>
            <person name="Schatz M.C."/>
            <person name="Schlenke T."/>
            <person name="Schwartz R."/>
            <person name="Segarra C."/>
            <person name="Singh R.S."/>
            <person name="Sirot L."/>
            <person name="Sirota M."/>
            <person name="Sisneros N.B."/>
            <person name="Smith C.D."/>
            <person name="Smith T.F."/>
            <person name="Spieth J."/>
            <person name="Stage D.E."/>
            <person name="Stark A."/>
            <person name="Stephan W."/>
            <person name="Strausberg R.L."/>
            <person name="Strempel S."/>
            <person name="Sturgill D."/>
            <person name="Sutton G."/>
            <person name="Sutton G.G."/>
            <person name="Tao W."/>
            <person name="Teichmann S."/>
            <person name="Tobari Y.N."/>
            <person name="Tomimura Y."/>
            <person name="Tsolas J.M."/>
            <person name="Valente V.L."/>
            <person name="Venter E."/>
            <person name="Venter J.C."/>
            <person name="Vicario S."/>
            <person name="Vieira F.G."/>
            <person name="Vilella A.J."/>
            <person name="Villasante A."/>
            <person name="Walenz B."/>
            <person name="Wang J."/>
            <person name="Wasserman M."/>
            <person name="Watts T."/>
            <person name="Wilson D."/>
            <person name="Wilson R.K."/>
            <person name="Wing R.A."/>
            <person name="Wolfner M.F."/>
            <person name="Wong A."/>
            <person name="Wong G.K."/>
            <person name="Wu C.I."/>
            <person name="Wu G."/>
            <person name="Yamamoto D."/>
            <person name="Yang H.P."/>
            <person name="Yang S.P."/>
            <person name="Yorke J.A."/>
            <person name="Yoshida K."/>
            <person name="Zdobnov E."/>
            <person name="Zhang P."/>
            <person name="Zhang Y."/>
            <person name="Zimin A.V."/>
            <person name="Baldwin J."/>
            <person name="Abdouelleil A."/>
            <person name="Abdulkadir J."/>
            <person name="Abebe A."/>
            <person name="Abera B."/>
            <person name="Abreu J."/>
            <person name="Acer S.C."/>
            <person name="Aftuck L."/>
            <person name="Alexander A."/>
            <person name="An P."/>
            <person name="Anderson E."/>
            <person name="Anderson S."/>
            <person name="Arachi H."/>
            <person name="Azer M."/>
            <person name="Bachantsang P."/>
            <person name="Barry A."/>
            <person name="Bayul T."/>
            <person name="Berlin A."/>
            <person name="Bessette D."/>
            <person name="Bloom T."/>
            <person name="Blye J."/>
            <person name="Boguslavskiy L."/>
            <person name="Bonnet C."/>
            <person name="Boukhgalter B."/>
            <person name="Bourzgui I."/>
            <person name="Brown A."/>
            <person name="Cahill P."/>
            <person name="Channer S."/>
            <person name="Cheshatsang Y."/>
            <person name="Chuda L."/>
            <person name="Citroen M."/>
            <person name="Collymore A."/>
            <person name="Cooke P."/>
            <person name="Costello M."/>
            <person name="D'Aco K."/>
            <person name="Daza R."/>
            <person name="De Haan G."/>
            <person name="DeGray S."/>
            <person name="DeMaso C."/>
            <person name="Dhargay N."/>
            <person name="Dooley K."/>
            <person name="Dooley E."/>
            <person name="Doricent M."/>
            <person name="Dorje P."/>
            <person name="Dorjee K."/>
            <person name="Dupes A."/>
            <person name="Elong R."/>
            <person name="Falk J."/>
            <person name="Farina A."/>
            <person name="Faro S."/>
            <person name="Ferguson D."/>
            <person name="Fisher S."/>
            <person name="Foley C.D."/>
            <person name="Franke A."/>
            <person name="Friedrich D."/>
            <person name="Gadbois L."/>
            <person name="Gearin G."/>
            <person name="Gearin C.R."/>
            <person name="Giannoukos G."/>
            <person name="Goode T."/>
            <person name="Graham J."/>
            <person name="Grandbois E."/>
            <person name="Grewal S."/>
            <person name="Gyaltsen K."/>
            <person name="Hafez N."/>
            <person name="Hagos B."/>
            <person name="Hall J."/>
            <person name="Henson C."/>
            <person name="Hollinger A."/>
            <person name="Honan T."/>
            <person name="Huard M.D."/>
            <person name="Hughes L."/>
            <person name="Hurhula B."/>
            <person name="Husby M.E."/>
            <person name="Kamat A."/>
            <person name="Kanga B."/>
            <person name="Kashin S."/>
            <person name="Khazanovich D."/>
            <person name="Kisner P."/>
            <person name="Lance K."/>
            <person name="Lara M."/>
            <person name="Lee W."/>
            <person name="Lennon N."/>
            <person name="Letendre F."/>
            <person name="LeVine R."/>
            <person name="Lipovsky A."/>
            <person name="Liu X."/>
            <person name="Liu J."/>
            <person name="Liu S."/>
            <person name="Lokyitsang T."/>
            <person name="Lokyitsang Y."/>
            <person name="Lubonja R."/>
            <person name="Lui A."/>
            <person name="MacDonald P."/>
            <person name="Magnisalis V."/>
            <person name="Maru K."/>
            <person name="Matthews C."/>
            <person name="McCusker W."/>
            <person name="McDonough S."/>
            <person name="Mehta T."/>
            <person name="Meldrim J."/>
            <person name="Meneus L."/>
            <person name="Mihai O."/>
            <person name="Mihalev A."/>
            <person name="Mihova T."/>
            <person name="Mittelman R."/>
            <person name="Mlenga V."/>
            <person name="Montmayeur A."/>
            <person name="Mulrain L."/>
            <person name="Navidi A."/>
            <person name="Naylor J."/>
            <person name="Negash T."/>
            <person name="Nguyen T."/>
            <person name="Nguyen N."/>
            <person name="Nicol R."/>
            <person name="Norbu C."/>
            <person name="Norbu N."/>
            <person name="Novod N."/>
            <person name="O'Neill B."/>
            <person name="Osman S."/>
            <person name="Markiewicz E."/>
            <person name="Oyono O.L."/>
            <person name="Patti C."/>
            <person name="Phunkhang P."/>
            <person name="Pierre F."/>
            <person name="Priest M."/>
            <person name="Raghuraman S."/>
            <person name="Rege F."/>
            <person name="Reyes R."/>
            <person name="Rise C."/>
            <person name="Rogov P."/>
            <person name="Ross K."/>
            <person name="Ryan E."/>
            <person name="Settipalli S."/>
            <person name="Shea T."/>
            <person name="Sherpa N."/>
            <person name="Shi L."/>
            <person name="Shih D."/>
            <person name="Sparrow T."/>
            <person name="Spaulding J."/>
            <person name="Stalker J."/>
            <person name="Stange-Thomann N."/>
            <person name="Stavropoulos S."/>
            <person name="Stone C."/>
            <person name="Strader C."/>
            <person name="Tesfaye S."/>
            <person name="Thomson T."/>
            <person name="Thoulutsang Y."/>
            <person name="Thoulutsang D."/>
            <person name="Topham K."/>
            <person name="Topping I."/>
            <person name="Tsamla T."/>
            <person name="Vassiliev H."/>
            <person name="Vo A."/>
            <person name="Wangchuk T."/>
            <person name="Wangdi T."/>
            <person name="Weiand M."/>
            <person name="Wilkinson J."/>
            <person name="Wilson A."/>
            <person name="Yadav S."/>
            <person name="Young G."/>
            <person name="Yu Q."/>
            <person name="Zembek L."/>
            <person name="Zhong D."/>
            <person name="Zimmer A."/>
            <person name="Zwirko Z."/>
            <person name="Jaffe D.B."/>
            <person name="Alvarez P."/>
            <person name="Brockman W."/>
            <person name="Butler J."/>
            <person name="Chin C."/>
            <person name="Gnerre S."/>
            <person name="Grabherr M."/>
            <person name="Kleber M."/>
            <person name="Mauceli E."/>
            <person name="MacCallum I."/>
        </authorList>
    </citation>
    <scope>NUCLEOTIDE SEQUENCE [LARGE SCALE GENOMIC DNA]</scope>
    <source>
        <strain evidence="6">Tucson 15010-1051.87</strain>
    </source>
</reference>
<feature type="compositionally biased region" description="Polar residues" evidence="3">
    <location>
        <begin position="1334"/>
        <end position="1349"/>
    </location>
</feature>
<sequence>MRPTNANAPTNTPWSDFAIYLTITLTLSLSCLPTTWALSDKRLCADEKCEQIISFGTAKISYTSGEDGMLSFKIHSPVRILSKSAGNNPNLWGVEINGRRGYANKEFIMEKRIVINEKDLKHEVPVVWPHKPATAAAPATAPTVDSPAQDPQVPLEPAVLNASESADDIATTTTSPLDTLKLAILTEQEQTSSSETPSPITPVQPNLQLVDGTELPLEAVVAVTERTQNLSHADATNSATKNNAELEGKSKSDDTFDYAADDEEIYEEDDDDVEETLDSQVNDIRNETEADNKANAAAPQQAKTPEPEADARQTNASDADKEKHAAPAGNESQDAGAHPDVIPKATPAALLIETRNVSAVPAEEQLKLEATVEHPAPGAGLDAELPKEETKAQLMSGPVAEPKPQEAIAAVDQAQAISEQLEKDNQLNEASSTAAEESSKAQVEGEVKAQPDPTVAEPTQEPKAAQSNETESVKVQTEAANVEEPSAPTAALETAAVVDAIQNEAQAKVDGAQTLNDVANSKVTPTEDPVVPASLPPLFKKQHFQHNPNEYYKQLQEQQQQQQQEQKQKEQQKQEQQQLQQLLEQQKQEEQQQKEKLQEQLAENALPHTTPTPAAFDAYDAVNEAEPTPAPPARGLVEEIIATDAVEPIGLPTETLKEDAGLGLGLFGTIMDTVNSFISHQDHKEPKTAPLTGNDELHRLLYPQADAHGEGYCTRPSNGNCHAAITLDNFVEVLAAKLLEHSLLLLCVVIAAASSLFFIFTYYCFCNSSQEGALLAKLNHLERSLLAAHKENLIIKHELMTTRTKLSSIEDNSFGSNDMVVALKKQLETELYEKAKLQEQVSSLEKDLDNAAEAGLELNKMLSEVLNSQNGDEAFMSTVDELQRQLNDQEKIIIDINASLAEKSRENSELQYSYTESTTRLNSEMKSLQQDNYELEMDKSKLQTRLEEIQAESEQELAKALEARNYEMQRLQHQIMELNAKYDKEHSELQTSLAKIEALEDCLKAIKKDGNTNLQELITSAKTRGELNAAQKKFMSLQTKLEQELANKARLESQLQASSADVEQLKQDFNQSERDKLEAQTRLEVLSGYFREKETQLQKELSLQEAKWLQHQGENASTVETQTLMKNEIQMLKSQNDELRAEIEAQIASHKAQMGTLENRAHESWLAARQSERRCEEAQAEAAGLRRKLTAMASGSGDVSLDALPANGGILGANELTTTPSPLPLPGSPGLLSMPNPLPFLPAPFTPFMGLPPPFLPPSVAAGGARPPPLGRMRSPPPTSSSRDRYSPHRDDRDDYSDYDDYDDDDDDDRGMDRHRRHSGSWGRRGSYMHSPRTYRSLSPSDSRYNYNDTETDFSPPPSPPPPRKSSRPINEV</sequence>
<feature type="region of interest" description="Disordered" evidence="3">
    <location>
        <begin position="368"/>
        <end position="488"/>
    </location>
</feature>
<dbReference type="PROSITE" id="PS51257">
    <property type="entry name" value="PROKAR_LIPOPROTEIN"/>
    <property type="match status" value="1"/>
</dbReference>
<keyword evidence="4" id="KW-0812">Transmembrane</keyword>
<dbReference type="InParanoid" id="B4LRE7"/>
<feature type="region of interest" description="Disordered" evidence="3">
    <location>
        <begin position="289"/>
        <end position="342"/>
    </location>
</feature>
<feature type="transmembrane region" description="Helical" evidence="4">
    <location>
        <begin position="17"/>
        <end position="38"/>
    </location>
</feature>
<feature type="compositionally biased region" description="Basic and acidic residues" evidence="3">
    <location>
        <begin position="1282"/>
        <end position="1293"/>
    </location>
</feature>
<dbReference type="Gene3D" id="2.30.30.40">
    <property type="entry name" value="SH3 Domains"/>
    <property type="match status" value="1"/>
</dbReference>
<dbReference type="PANTHER" id="PTHR23158">
    <property type="entry name" value="MELANOMA INHIBITORY ACTIVITY-RELATED"/>
    <property type="match status" value="1"/>
</dbReference>
<feature type="compositionally biased region" description="Basic and acidic residues" evidence="3">
    <location>
        <begin position="244"/>
        <end position="254"/>
    </location>
</feature>
<evidence type="ECO:0000256" key="4">
    <source>
        <dbReference type="SAM" id="Phobius"/>
    </source>
</evidence>
<dbReference type="GO" id="GO:0070971">
    <property type="term" value="C:endoplasmic reticulum exit site"/>
    <property type="evidence" value="ECO:0007669"/>
    <property type="project" value="TreeGrafter"/>
</dbReference>
<feature type="region of interest" description="Disordered" evidence="3">
    <location>
        <begin position="1259"/>
        <end position="1373"/>
    </location>
</feature>
<dbReference type="GO" id="GO:0006888">
    <property type="term" value="P:endoplasmic reticulum to Golgi vesicle-mediated transport"/>
    <property type="evidence" value="ECO:0007669"/>
    <property type="project" value="TreeGrafter"/>
</dbReference>
<feature type="coiled-coil region" evidence="2">
    <location>
        <begin position="1122"/>
        <end position="1188"/>
    </location>
</feature>
<dbReference type="InterPro" id="IPR051500">
    <property type="entry name" value="cTAGE_MIA/OTOR"/>
</dbReference>
<feature type="coiled-coil region" evidence="2">
    <location>
        <begin position="820"/>
        <end position="854"/>
    </location>
</feature>
<dbReference type="InterPro" id="IPR036028">
    <property type="entry name" value="SH3-like_dom_sf"/>
</dbReference>
<dbReference type="eggNOG" id="ENOG502QU27">
    <property type="taxonomic scope" value="Eukaryota"/>
</dbReference>
<dbReference type="SUPFAM" id="SSF50044">
    <property type="entry name" value="SH3-domain"/>
    <property type="match status" value="1"/>
</dbReference>
<keyword evidence="4" id="KW-1133">Transmembrane helix</keyword>
<feature type="compositionally biased region" description="Low complexity" evidence="3">
    <location>
        <begin position="293"/>
        <end position="304"/>
    </location>
</feature>
<keyword evidence="6" id="KW-1185">Reference proteome</keyword>
<dbReference type="SMR" id="B4LRE7"/>
<keyword evidence="1 2" id="KW-0175">Coiled coil</keyword>
<proteinExistence type="predicted"/>
<dbReference type="PANTHER" id="PTHR23158:SF33">
    <property type="entry name" value="TRANSPORT AND GOLGI ORGANIZATION PROTEIN 1"/>
    <property type="match status" value="1"/>
</dbReference>
<evidence type="ECO:0000313" key="5">
    <source>
        <dbReference type="EMBL" id="EDW64617.2"/>
    </source>
</evidence>
<feature type="coiled-coil region" evidence="2">
    <location>
        <begin position="925"/>
        <end position="988"/>
    </location>
</feature>
<organism evidence="5 6">
    <name type="scientific">Drosophila virilis</name>
    <name type="common">Fruit fly</name>
    <dbReference type="NCBI Taxonomy" id="7244"/>
    <lineage>
        <taxon>Eukaryota</taxon>
        <taxon>Metazoa</taxon>
        <taxon>Ecdysozoa</taxon>
        <taxon>Arthropoda</taxon>
        <taxon>Hexapoda</taxon>
        <taxon>Insecta</taxon>
        <taxon>Pterygota</taxon>
        <taxon>Neoptera</taxon>
        <taxon>Endopterygota</taxon>
        <taxon>Diptera</taxon>
        <taxon>Brachycera</taxon>
        <taxon>Muscomorpha</taxon>
        <taxon>Ephydroidea</taxon>
        <taxon>Drosophilidae</taxon>
        <taxon>Drosophila</taxon>
    </lineage>
</organism>
<dbReference type="FunCoup" id="B4LRE7">
    <property type="interactions" value="352"/>
</dbReference>